<dbReference type="Proteomes" id="UP000034156">
    <property type="component" value="Chromosome"/>
</dbReference>
<gene>
    <name evidence="1" type="ORF">AAW31_18020</name>
</gene>
<sequence>MQSAATFKAGTAVQQYSIWNAAYAASYSISHQTWREGEPQTVSIIRQGKADKVSLDLEMEVLMLDNCRSIIFQS</sequence>
<dbReference type="AlphaFoldDB" id="A0A0F7KJZ7"/>
<name>A0A0F7KJZ7_9PROT</name>
<dbReference type="EMBL" id="CP011451">
    <property type="protein sequence ID" value="AKH39274.1"/>
    <property type="molecule type" value="Genomic_DNA"/>
</dbReference>
<protein>
    <submittedName>
        <fullName evidence="1">Uncharacterized protein</fullName>
    </submittedName>
</protein>
<evidence type="ECO:0000313" key="2">
    <source>
        <dbReference type="Proteomes" id="UP000034156"/>
    </source>
</evidence>
<dbReference type="KEGG" id="nco:AAW31_18020"/>
<reference evidence="2" key="1">
    <citation type="submission" date="2015-05" db="EMBL/GenBank/DDBJ databases">
        <title>Draft genome of Nitrosomonas communis strain Nm2.</title>
        <authorList>
            <person name="Kozlowski J.A."/>
            <person name="Kits K.D."/>
            <person name="Stein L.Y."/>
        </authorList>
    </citation>
    <scope>NUCLEOTIDE SEQUENCE [LARGE SCALE GENOMIC DNA]</scope>
    <source>
        <strain evidence="2">Nm2</strain>
    </source>
</reference>
<accession>A0A0F7KJZ7</accession>
<reference evidence="1 2" key="2">
    <citation type="journal article" date="2016" name="Genome Announc.">
        <title>Genome Sequence of Nitrosomonas communis Strain Nm2, a Mesophilic Ammonia-Oxidizing Bacterium Isolated from Mediterranean Soil.</title>
        <authorList>
            <person name="Kozlowski J.A."/>
            <person name="Kits K.D."/>
            <person name="Stein L.Y."/>
        </authorList>
    </citation>
    <scope>NUCLEOTIDE SEQUENCE [LARGE SCALE GENOMIC DNA]</scope>
    <source>
        <strain evidence="1 2">Nm2</strain>
    </source>
</reference>
<dbReference type="PATRIC" id="fig|44574.3.peg.4331"/>
<evidence type="ECO:0000313" key="1">
    <source>
        <dbReference type="EMBL" id="AKH39274.1"/>
    </source>
</evidence>
<dbReference type="RefSeq" id="WP_046851294.1">
    <property type="nucleotide sequence ID" value="NZ_CP011451.1"/>
</dbReference>
<organism evidence="1 2">
    <name type="scientific">Nitrosomonas communis</name>
    <dbReference type="NCBI Taxonomy" id="44574"/>
    <lineage>
        <taxon>Bacteria</taxon>
        <taxon>Pseudomonadati</taxon>
        <taxon>Pseudomonadota</taxon>
        <taxon>Betaproteobacteria</taxon>
        <taxon>Nitrosomonadales</taxon>
        <taxon>Nitrosomonadaceae</taxon>
        <taxon>Nitrosomonas</taxon>
    </lineage>
</organism>
<proteinExistence type="predicted"/>
<keyword evidence="2" id="KW-1185">Reference proteome</keyword>